<evidence type="ECO:0000256" key="1">
    <source>
        <dbReference type="SAM" id="MobiDB-lite"/>
    </source>
</evidence>
<name>A0A1H4FGS1_9GAMM</name>
<dbReference type="AlphaFoldDB" id="A0A1H4FGS1"/>
<dbReference type="OrthoDB" id="1676884at2"/>
<protein>
    <recommendedName>
        <fullName evidence="4">VCBS repeat-containing protein</fullName>
    </recommendedName>
</protein>
<feature type="region of interest" description="Disordered" evidence="1">
    <location>
        <begin position="1"/>
        <end position="32"/>
    </location>
</feature>
<accession>A0A1H4FGS1</accession>
<dbReference type="PANTHER" id="PTHR39431:SF1">
    <property type="entry name" value="FRPA_C-RELATED PROTEIN"/>
    <property type="match status" value="1"/>
</dbReference>
<dbReference type="PANTHER" id="PTHR39431">
    <property type="entry name" value="FRPA/C-RELATED PROTEIN"/>
    <property type="match status" value="1"/>
</dbReference>
<dbReference type="Proteomes" id="UP000242469">
    <property type="component" value="Unassembled WGS sequence"/>
</dbReference>
<dbReference type="RefSeq" id="WP_091827055.1">
    <property type="nucleotide sequence ID" value="NZ_FNRJ01000011.1"/>
</dbReference>
<keyword evidence="3" id="KW-1185">Reference proteome</keyword>
<dbReference type="EMBL" id="FNRJ01000011">
    <property type="protein sequence ID" value="SEA96020.1"/>
    <property type="molecule type" value="Genomic_DNA"/>
</dbReference>
<feature type="compositionally biased region" description="Polar residues" evidence="1">
    <location>
        <begin position="1"/>
        <end position="14"/>
    </location>
</feature>
<dbReference type="STRING" id="1122198.SAMN02745729_11119"/>
<gene>
    <name evidence="2" type="ORF">SAMN02745729_11119</name>
</gene>
<feature type="region of interest" description="Disordered" evidence="1">
    <location>
        <begin position="68"/>
        <end position="95"/>
    </location>
</feature>
<evidence type="ECO:0000313" key="2">
    <source>
        <dbReference type="EMBL" id="SEA96020.1"/>
    </source>
</evidence>
<feature type="compositionally biased region" description="Basic and acidic residues" evidence="1">
    <location>
        <begin position="15"/>
        <end position="27"/>
    </location>
</feature>
<proteinExistence type="predicted"/>
<evidence type="ECO:0008006" key="4">
    <source>
        <dbReference type="Google" id="ProtNLM"/>
    </source>
</evidence>
<evidence type="ECO:0000313" key="3">
    <source>
        <dbReference type="Proteomes" id="UP000242469"/>
    </source>
</evidence>
<reference evidence="3" key="1">
    <citation type="submission" date="2016-10" db="EMBL/GenBank/DDBJ databases">
        <authorList>
            <person name="Varghese N."/>
            <person name="Submissions S."/>
        </authorList>
    </citation>
    <scope>NUCLEOTIDE SEQUENCE [LARGE SCALE GENOMIC DNA]</scope>
    <source>
        <strain evidence="3">DSM 11526</strain>
    </source>
</reference>
<organism evidence="2 3">
    <name type="scientific">Marinobacterium iners DSM 11526</name>
    <dbReference type="NCBI Taxonomy" id="1122198"/>
    <lineage>
        <taxon>Bacteria</taxon>
        <taxon>Pseudomonadati</taxon>
        <taxon>Pseudomonadota</taxon>
        <taxon>Gammaproteobacteria</taxon>
        <taxon>Oceanospirillales</taxon>
        <taxon>Oceanospirillaceae</taxon>
        <taxon>Marinobacterium</taxon>
    </lineage>
</organism>
<sequence>MQIQSHNLQLASDRNYSRSEEQHEQLRIGRVSQDPVTGARKVDTLFEASHIERRELLTYSAGLAMNAKNSNNEPASPVAALTRGTPLESTTETAPPEAPFELRLEASDQLKLELITRLHKAITGKDIRLQLIDPASLQHASGAEISAPNQAKPAADTPETPAEPQVGLEYQRHSRIHEQESTRFEASGQVITRDGRRIDINLSLQMARSITQEEHEILRIGARLSDPLVINFDGDAAQLSQTRFEFDLDLDGQADQVPTLAGNRAFIALDQNSDGVINDGSELFGARSGNGFAELAQFDEDGNGFIDAGDSVFSRLRLWSPGAEGQGSLMTLASKNIGAIWLNAADTEFSLTSGMTESRLGVIRSSSIFLSEDGRVGTVQHVDLSI</sequence>